<reference evidence="4 5" key="1">
    <citation type="submission" date="2015-03" db="EMBL/GenBank/DDBJ databases">
        <authorList>
            <consortium name="Pathogen Informatics"/>
        </authorList>
    </citation>
    <scope>NUCLEOTIDE SEQUENCE [LARGE SCALE GENOMIC DNA]</scope>
    <source>
        <strain evidence="1 6">Bir 172</strain>
        <strain evidence="2 4">D00501624</strain>
        <strain evidence="3 5">M09401471</strain>
    </source>
</reference>
<evidence type="ECO:0000313" key="2">
    <source>
        <dbReference type="EMBL" id="CNV76781.1"/>
    </source>
</evidence>
<accession>A0A655AM65</accession>
<dbReference type="EMBL" id="CQQC01001236">
    <property type="protein sequence ID" value="CNV76781.1"/>
    <property type="molecule type" value="Genomic_DNA"/>
</dbReference>
<evidence type="ECO:0000313" key="6">
    <source>
        <dbReference type="Proteomes" id="UP000048948"/>
    </source>
</evidence>
<proteinExistence type="predicted"/>
<gene>
    <name evidence="2" type="ORF">ERS007661_03053</name>
    <name evidence="3" type="ORF">ERS007720_02759</name>
    <name evidence="1" type="ORF">ERS027646_03940</name>
</gene>
<dbReference type="AlphaFoldDB" id="A0A655AM65"/>
<evidence type="ECO:0000313" key="1">
    <source>
        <dbReference type="EMBL" id="CKT64879.1"/>
    </source>
</evidence>
<dbReference type="Proteomes" id="UP000044938">
    <property type="component" value="Unassembled WGS sequence"/>
</dbReference>
<dbReference type="Proteomes" id="UP000039217">
    <property type="component" value="Unassembled WGS sequence"/>
</dbReference>
<sequence>MAGLDSAGRTQARVRWSMLWCDKPAYARLRAAGARITWIAARNRVADFAARITGLRIGGGKCSNASQLVRTRAPSRSG</sequence>
<dbReference type="EMBL" id="CNGE01001040">
    <property type="protein sequence ID" value="CKT64879.1"/>
    <property type="molecule type" value="Genomic_DNA"/>
</dbReference>
<protein>
    <submittedName>
        <fullName evidence="1">Uncharacterized protein</fullName>
    </submittedName>
</protein>
<dbReference type="Proteomes" id="UP000048948">
    <property type="component" value="Unassembled WGS sequence"/>
</dbReference>
<organism evidence="1 6">
    <name type="scientific">Mycobacterium tuberculosis</name>
    <dbReference type="NCBI Taxonomy" id="1773"/>
    <lineage>
        <taxon>Bacteria</taxon>
        <taxon>Bacillati</taxon>
        <taxon>Actinomycetota</taxon>
        <taxon>Actinomycetes</taxon>
        <taxon>Mycobacteriales</taxon>
        <taxon>Mycobacteriaceae</taxon>
        <taxon>Mycobacterium</taxon>
        <taxon>Mycobacterium tuberculosis complex</taxon>
    </lineage>
</organism>
<evidence type="ECO:0000313" key="3">
    <source>
        <dbReference type="EMBL" id="COW50595.1"/>
    </source>
</evidence>
<evidence type="ECO:0000313" key="4">
    <source>
        <dbReference type="Proteomes" id="UP000039217"/>
    </source>
</evidence>
<dbReference type="EMBL" id="CSAJ01000380">
    <property type="protein sequence ID" value="COW50595.1"/>
    <property type="molecule type" value="Genomic_DNA"/>
</dbReference>
<evidence type="ECO:0000313" key="5">
    <source>
        <dbReference type="Proteomes" id="UP000044938"/>
    </source>
</evidence>
<name>A0A655AM65_MYCTX</name>